<gene>
    <name evidence="3" type="ORF">QFZ36_002688</name>
</gene>
<reference evidence="3 4" key="1">
    <citation type="submission" date="2023-07" db="EMBL/GenBank/DDBJ databases">
        <title>Comparative genomics of wheat-associated soil bacteria to identify genetic determinants of phenazine resistance.</title>
        <authorList>
            <person name="Mouncey N."/>
        </authorList>
    </citation>
    <scope>NUCLEOTIDE SEQUENCE [LARGE SCALE GENOMIC DNA]</scope>
    <source>
        <strain evidence="3 4">W1I3</strain>
    </source>
</reference>
<evidence type="ECO:0000259" key="2">
    <source>
        <dbReference type="PROSITE" id="PS51677"/>
    </source>
</evidence>
<feature type="region of interest" description="Disordered" evidence="1">
    <location>
        <begin position="42"/>
        <end position="68"/>
    </location>
</feature>
<evidence type="ECO:0000313" key="3">
    <source>
        <dbReference type="EMBL" id="MDQ0675127.1"/>
    </source>
</evidence>
<dbReference type="InterPro" id="IPR050248">
    <property type="entry name" value="Polysacc_deacetylase_ArnD"/>
</dbReference>
<dbReference type="Pfam" id="PF01522">
    <property type="entry name" value="Polysacc_deac_1"/>
    <property type="match status" value="1"/>
</dbReference>
<name>A0ABU0PN52_9MICC</name>
<dbReference type="SUPFAM" id="SSF88713">
    <property type="entry name" value="Glycoside hydrolase/deacetylase"/>
    <property type="match status" value="1"/>
</dbReference>
<accession>A0ABU0PN52</accession>
<dbReference type="EMBL" id="JAUSXB010000001">
    <property type="protein sequence ID" value="MDQ0675127.1"/>
    <property type="molecule type" value="Genomic_DNA"/>
</dbReference>
<dbReference type="PANTHER" id="PTHR10587:SF134">
    <property type="entry name" value="SECRETED PROTEIN"/>
    <property type="match status" value="1"/>
</dbReference>
<dbReference type="PANTHER" id="PTHR10587">
    <property type="entry name" value="GLYCOSYL TRANSFERASE-RELATED"/>
    <property type="match status" value="1"/>
</dbReference>
<organism evidence="3 4">
    <name type="scientific">Pseudarthrobacter siccitolerans</name>
    <dbReference type="NCBI Taxonomy" id="861266"/>
    <lineage>
        <taxon>Bacteria</taxon>
        <taxon>Bacillati</taxon>
        <taxon>Actinomycetota</taxon>
        <taxon>Actinomycetes</taxon>
        <taxon>Micrococcales</taxon>
        <taxon>Micrococcaceae</taxon>
        <taxon>Pseudarthrobacter</taxon>
    </lineage>
</organism>
<evidence type="ECO:0000256" key="1">
    <source>
        <dbReference type="SAM" id="MobiDB-lite"/>
    </source>
</evidence>
<protein>
    <submittedName>
        <fullName evidence="3">Peptidoglycan/xylan/chitin deacetylase (PgdA/CDA1 family)</fullName>
    </submittedName>
</protein>
<evidence type="ECO:0000313" key="4">
    <source>
        <dbReference type="Proteomes" id="UP001236806"/>
    </source>
</evidence>
<comment type="caution">
    <text evidence="3">The sequence shown here is derived from an EMBL/GenBank/DDBJ whole genome shotgun (WGS) entry which is preliminary data.</text>
</comment>
<dbReference type="Gene3D" id="3.20.20.370">
    <property type="entry name" value="Glycoside hydrolase/deacetylase"/>
    <property type="match status" value="1"/>
</dbReference>
<feature type="domain" description="NodB homology" evidence="2">
    <location>
        <begin position="109"/>
        <end position="309"/>
    </location>
</feature>
<proteinExistence type="predicted"/>
<sequence length="309" mass="33314">MTVRHRQAQSTKGFSRRYLLGAGICLMSYPLLETLSQNRKLEQTEPWEDDNERQREFPDEDDVSIPPQLPRTLSVPSRGEVIRSFTGQVPVYWGLEAPGVLKRLPASSGGVVLTVDFCGGPGGNAVDTLLLNALRQNGIPATLFLNSRWIRENPLKSQELANDPLFELANHGSAHSPLSVNGKSAYGIPGTKGPEEIYDEIMTSNAVLEDLTGRPQRFFRPGTAYMDDVAVQIVHALGLIPTGFSINGDGGATFTASIVAREVSSAAQGDIVIVHGNHPEGGTAQGLIQALASTRDLNGKFMHFPATVA</sequence>
<dbReference type="PROSITE" id="PS51677">
    <property type="entry name" value="NODB"/>
    <property type="match status" value="1"/>
</dbReference>
<keyword evidence="4" id="KW-1185">Reference proteome</keyword>
<dbReference type="Proteomes" id="UP001236806">
    <property type="component" value="Unassembled WGS sequence"/>
</dbReference>
<dbReference type="InterPro" id="IPR002509">
    <property type="entry name" value="NODB_dom"/>
</dbReference>
<dbReference type="InterPro" id="IPR011330">
    <property type="entry name" value="Glyco_hydro/deAcase_b/a-brl"/>
</dbReference>